<evidence type="ECO:0000313" key="3">
    <source>
        <dbReference type="Proteomes" id="UP000636709"/>
    </source>
</evidence>
<evidence type="ECO:0000256" key="1">
    <source>
        <dbReference type="SAM" id="MobiDB-lite"/>
    </source>
</evidence>
<dbReference type="Proteomes" id="UP000636709">
    <property type="component" value="Unassembled WGS sequence"/>
</dbReference>
<dbReference type="OrthoDB" id="694615at2759"/>
<reference evidence="2" key="1">
    <citation type="submission" date="2020-07" db="EMBL/GenBank/DDBJ databases">
        <title>Genome sequence and genetic diversity analysis of an under-domesticated orphan crop, white fonio (Digitaria exilis).</title>
        <authorList>
            <person name="Bennetzen J.L."/>
            <person name="Chen S."/>
            <person name="Ma X."/>
            <person name="Wang X."/>
            <person name="Yssel A.E.J."/>
            <person name="Chaluvadi S.R."/>
            <person name="Johnson M."/>
            <person name="Gangashetty P."/>
            <person name="Hamidou F."/>
            <person name="Sanogo M.D."/>
            <person name="Zwaenepoel A."/>
            <person name="Wallace J."/>
            <person name="Van De Peer Y."/>
            <person name="Van Deynze A."/>
        </authorList>
    </citation>
    <scope>NUCLEOTIDE SEQUENCE</scope>
    <source>
        <tissue evidence="2">Leaves</tissue>
    </source>
</reference>
<name>A0A835C5N7_9POAL</name>
<dbReference type="PANTHER" id="PTHR33075">
    <property type="entry name" value="OS02G0499800 PROTEIN"/>
    <property type="match status" value="1"/>
</dbReference>
<proteinExistence type="predicted"/>
<keyword evidence="3" id="KW-1185">Reference proteome</keyword>
<accession>A0A835C5N7</accession>
<comment type="caution">
    <text evidence="2">The sequence shown here is derived from an EMBL/GenBank/DDBJ whole genome shotgun (WGS) entry which is preliminary data.</text>
</comment>
<organism evidence="2 3">
    <name type="scientific">Digitaria exilis</name>
    <dbReference type="NCBI Taxonomy" id="1010633"/>
    <lineage>
        <taxon>Eukaryota</taxon>
        <taxon>Viridiplantae</taxon>
        <taxon>Streptophyta</taxon>
        <taxon>Embryophyta</taxon>
        <taxon>Tracheophyta</taxon>
        <taxon>Spermatophyta</taxon>
        <taxon>Magnoliopsida</taxon>
        <taxon>Liliopsida</taxon>
        <taxon>Poales</taxon>
        <taxon>Poaceae</taxon>
        <taxon>PACMAD clade</taxon>
        <taxon>Panicoideae</taxon>
        <taxon>Panicodae</taxon>
        <taxon>Paniceae</taxon>
        <taxon>Anthephorinae</taxon>
        <taxon>Digitaria</taxon>
    </lineage>
</organism>
<evidence type="ECO:0000313" key="2">
    <source>
        <dbReference type="EMBL" id="KAF8720713.1"/>
    </source>
</evidence>
<dbReference type="AlphaFoldDB" id="A0A835C5N7"/>
<feature type="region of interest" description="Disordered" evidence="1">
    <location>
        <begin position="1"/>
        <end position="23"/>
    </location>
</feature>
<gene>
    <name evidence="2" type="ORF">HU200_023616</name>
</gene>
<protein>
    <submittedName>
        <fullName evidence="2">Uncharacterized protein</fullName>
    </submittedName>
</protein>
<feature type="region of interest" description="Disordered" evidence="1">
    <location>
        <begin position="40"/>
        <end position="64"/>
    </location>
</feature>
<dbReference type="PANTHER" id="PTHR33075:SF7">
    <property type="entry name" value="OS02G0303350 PROTEIN"/>
    <property type="match status" value="1"/>
</dbReference>
<sequence>MLEEPVALPTPSKRRARKMKEPLDDKFLRRSKRLTQDLMGFKNAASRDEASTFPDNAGPAPHLTPDVVHGIATGFLHIQPVVVSSAILEEDVDNVES</sequence>
<dbReference type="EMBL" id="JACEFO010001691">
    <property type="protein sequence ID" value="KAF8720713.1"/>
    <property type="molecule type" value="Genomic_DNA"/>
</dbReference>